<keyword evidence="6 7" id="KW-0961">Cell wall biogenesis/degradation</keyword>
<dbReference type="InterPro" id="IPR000713">
    <property type="entry name" value="Mur_ligase_N"/>
</dbReference>
<dbReference type="InterPro" id="IPR035911">
    <property type="entry name" value="MurE/MurF_N"/>
</dbReference>
<keyword evidence="5 7" id="KW-0131">Cell cycle</keyword>
<dbReference type="AlphaFoldDB" id="A0A0J8GWF8"/>
<dbReference type="NCBIfam" id="TIGR01085">
    <property type="entry name" value="murE"/>
    <property type="match status" value="1"/>
</dbReference>
<comment type="caution">
    <text evidence="12">The sequence shown here is derived from an EMBL/GenBank/DDBJ whole genome shotgun (WGS) entry which is preliminary data.</text>
</comment>
<comment type="catalytic activity">
    <reaction evidence="7">
        <text>UDP-N-acetyl-alpha-D-muramoyl-L-alanyl-D-glutamate + meso-2,6-diaminopimelate + ATP = UDP-N-acetyl-alpha-D-muramoyl-L-alanyl-gamma-D-glutamyl-meso-2,6-diaminopimelate + ADP + phosphate + H(+)</text>
        <dbReference type="Rhea" id="RHEA:23676"/>
        <dbReference type="ChEBI" id="CHEBI:15378"/>
        <dbReference type="ChEBI" id="CHEBI:30616"/>
        <dbReference type="ChEBI" id="CHEBI:43474"/>
        <dbReference type="ChEBI" id="CHEBI:57791"/>
        <dbReference type="ChEBI" id="CHEBI:83900"/>
        <dbReference type="ChEBI" id="CHEBI:83905"/>
        <dbReference type="ChEBI" id="CHEBI:456216"/>
        <dbReference type="EC" id="6.3.2.13"/>
    </reaction>
</comment>
<dbReference type="GO" id="GO:0071555">
    <property type="term" value="P:cell wall organization"/>
    <property type="evidence" value="ECO:0007669"/>
    <property type="project" value="UniProtKB-KW"/>
</dbReference>
<dbReference type="GO" id="GO:0000287">
    <property type="term" value="F:magnesium ion binding"/>
    <property type="evidence" value="ECO:0007669"/>
    <property type="project" value="UniProtKB-UniRule"/>
</dbReference>
<dbReference type="Gene3D" id="3.40.1390.10">
    <property type="entry name" value="MurE/MurF, N-terminal domain"/>
    <property type="match status" value="1"/>
</dbReference>
<comment type="cofactor">
    <cofactor evidence="7">
        <name>Mg(2+)</name>
        <dbReference type="ChEBI" id="CHEBI:18420"/>
    </cofactor>
</comment>
<dbReference type="InterPro" id="IPR036615">
    <property type="entry name" value="Mur_ligase_C_dom_sf"/>
</dbReference>
<evidence type="ECO:0000256" key="6">
    <source>
        <dbReference type="ARBA" id="ARBA00023316"/>
    </source>
</evidence>
<accession>A0A0J8GWF8</accession>
<gene>
    <name evidence="7" type="primary">murE</name>
    <name evidence="12" type="ORF">XM47_07990</name>
</gene>
<keyword evidence="2 7" id="KW-0132">Cell division</keyword>
<evidence type="ECO:0000259" key="10">
    <source>
        <dbReference type="Pfam" id="PF02875"/>
    </source>
</evidence>
<dbReference type="GO" id="GO:0005737">
    <property type="term" value="C:cytoplasm"/>
    <property type="evidence" value="ECO:0007669"/>
    <property type="project" value="UniProtKB-SubCell"/>
</dbReference>
<evidence type="ECO:0000256" key="4">
    <source>
        <dbReference type="ARBA" id="ARBA00022984"/>
    </source>
</evidence>
<protein>
    <recommendedName>
        <fullName evidence="7">UDP-N-acetylmuramoyl-L-alanyl-D-glutamate--2,6-diaminopimelate ligase</fullName>
        <ecNumber evidence="7">6.3.2.13</ecNumber>
    </recommendedName>
    <alternativeName>
        <fullName evidence="7">Meso-A2pm-adding enzyme</fullName>
    </alternativeName>
    <alternativeName>
        <fullName evidence="7">Meso-diaminopimelate-adding enzyme</fullName>
    </alternativeName>
    <alternativeName>
        <fullName evidence="7">UDP-MurNAc-L-Ala-D-Glu:meso-diaminopimelate ligase</fullName>
    </alternativeName>
    <alternativeName>
        <fullName evidence="7">UDP-MurNAc-tripeptide synthetase</fullName>
    </alternativeName>
    <alternativeName>
        <fullName evidence="7">UDP-N-acetylmuramyl-tripeptide synthetase</fullName>
    </alternativeName>
</protein>
<dbReference type="RefSeq" id="WP_048691443.1">
    <property type="nucleotide sequence ID" value="NZ_KQ130487.1"/>
</dbReference>
<evidence type="ECO:0000256" key="3">
    <source>
        <dbReference type="ARBA" id="ARBA00022960"/>
    </source>
</evidence>
<evidence type="ECO:0000259" key="11">
    <source>
        <dbReference type="Pfam" id="PF08245"/>
    </source>
</evidence>
<evidence type="ECO:0000256" key="2">
    <source>
        <dbReference type="ARBA" id="ARBA00022618"/>
    </source>
</evidence>
<dbReference type="Gene3D" id="3.40.1190.10">
    <property type="entry name" value="Mur-like, catalytic domain"/>
    <property type="match status" value="1"/>
</dbReference>
<evidence type="ECO:0000256" key="8">
    <source>
        <dbReference type="RuleBase" id="RU004135"/>
    </source>
</evidence>
<keyword evidence="7" id="KW-0436">Ligase</keyword>
<feature type="short sequence motif" description="Meso-diaminopimelate recognition motif" evidence="7">
    <location>
        <begin position="423"/>
        <end position="426"/>
    </location>
</feature>
<feature type="modified residue" description="N6-carboxylysine" evidence="7">
    <location>
        <position position="227"/>
    </location>
</feature>
<dbReference type="Pfam" id="PF08245">
    <property type="entry name" value="Mur_ligase_M"/>
    <property type="match status" value="1"/>
</dbReference>
<dbReference type="SUPFAM" id="SSF63418">
    <property type="entry name" value="MurE/MurF N-terminal domain"/>
    <property type="match status" value="1"/>
</dbReference>
<dbReference type="GO" id="GO:0005524">
    <property type="term" value="F:ATP binding"/>
    <property type="evidence" value="ECO:0007669"/>
    <property type="project" value="UniProtKB-UniRule"/>
</dbReference>
<dbReference type="PATRIC" id="fig|1513271.3.peg.1631"/>
<organism evidence="12 13">
    <name type="scientific">Catenovulum maritimum</name>
    <dbReference type="NCBI Taxonomy" id="1513271"/>
    <lineage>
        <taxon>Bacteria</taxon>
        <taxon>Pseudomonadati</taxon>
        <taxon>Pseudomonadota</taxon>
        <taxon>Gammaproteobacteria</taxon>
        <taxon>Alteromonadales</taxon>
        <taxon>Alteromonadaceae</taxon>
        <taxon>Catenovulum</taxon>
    </lineage>
</organism>
<proteinExistence type="inferred from homology"/>
<dbReference type="EMBL" id="LAZL01000010">
    <property type="protein sequence ID" value="KMT65629.1"/>
    <property type="molecule type" value="Genomic_DNA"/>
</dbReference>
<feature type="binding site" evidence="7">
    <location>
        <position position="29"/>
    </location>
    <ligand>
        <name>UDP-N-acetyl-alpha-D-muramoyl-L-alanyl-D-glutamate</name>
        <dbReference type="ChEBI" id="CHEBI:83900"/>
    </ligand>
</feature>
<reference evidence="12 13" key="1">
    <citation type="submission" date="2015-04" db="EMBL/GenBank/DDBJ databases">
        <title>Draft Genome Sequence of the Novel Agar-Digesting Marine Bacterium Q1.</title>
        <authorList>
            <person name="Li Y."/>
            <person name="Li D."/>
            <person name="Chen G."/>
            <person name="Du Z."/>
        </authorList>
    </citation>
    <scope>NUCLEOTIDE SEQUENCE [LARGE SCALE GENOMIC DNA]</scope>
    <source>
        <strain evidence="12 13">Q1</strain>
    </source>
</reference>
<dbReference type="OrthoDB" id="9800958at2"/>
<feature type="domain" description="Mur ligase central" evidence="11">
    <location>
        <begin position="116"/>
        <end position="327"/>
    </location>
</feature>
<evidence type="ECO:0000313" key="12">
    <source>
        <dbReference type="EMBL" id="KMT65629.1"/>
    </source>
</evidence>
<feature type="binding site" evidence="7">
    <location>
        <position position="187"/>
    </location>
    <ligand>
        <name>UDP-N-acetyl-alpha-D-muramoyl-L-alanyl-D-glutamate</name>
        <dbReference type="ChEBI" id="CHEBI:83900"/>
    </ligand>
</feature>
<dbReference type="GO" id="GO:0008765">
    <property type="term" value="F:UDP-N-acetylmuramoylalanyl-D-glutamate-2,6-diaminopimelate ligase activity"/>
    <property type="evidence" value="ECO:0007669"/>
    <property type="project" value="UniProtKB-UniRule"/>
</dbReference>
<evidence type="ECO:0000256" key="5">
    <source>
        <dbReference type="ARBA" id="ARBA00023306"/>
    </source>
</evidence>
<feature type="binding site" evidence="7">
    <location>
        <begin position="118"/>
        <end position="124"/>
    </location>
    <ligand>
        <name>ATP</name>
        <dbReference type="ChEBI" id="CHEBI:30616"/>
    </ligand>
</feature>
<keyword evidence="7" id="KW-0067">ATP-binding</keyword>
<feature type="binding site" evidence="7">
    <location>
        <position position="195"/>
    </location>
    <ligand>
        <name>UDP-N-acetyl-alpha-D-muramoyl-L-alanyl-D-glutamate</name>
        <dbReference type="ChEBI" id="CHEBI:83900"/>
    </ligand>
</feature>
<sequence length="503" mass="55235">MTLNLDINQAIAELLNIHVFEPCISGIKLDSRKIQSGDLFIALDGEQCHGIRFAEMAIENGAVIIFSQTVTKAEHGQVQQINNIPVISIFQLDAFVSEIAATFYQLPTQKMKLIGVTGTNGKTSICDIIFQLSEALELQSAYIGTLGVKSKTINDYHGMTTPDAVSLQAYLNQLAKSGVELTALEVSSHALTQGRVSACQFDVVAFSNLSHDHLDYHGDMQSYFAAKQSLFSLDTTTPAVINIDNKYGQDLIKALQAQNPERQVIAVGHNAFEFSNSALQLNQADILVEGYLLKLSLKLNGKVESFELKTPLLAEFNIDNLLIAIACLVTQGYSISAISQAINLLKPVAGRMECFTSSNDITLVVDFAHTPDGLKRALEACQQHCHGKVWLVFGCGGDRDQEKRAEMGRIASELADHIMLTNDNPRSESPADITKQISEGISGKRYRIEHDRQGAIRQTFALAQEKDWILIAGKGHETIQQIGDTEIPYNERVFVESLSRGHA</sequence>
<dbReference type="SUPFAM" id="SSF53623">
    <property type="entry name" value="MurD-like peptide ligases, catalytic domain"/>
    <property type="match status" value="1"/>
</dbReference>
<feature type="domain" description="Mur ligase N-terminal catalytic" evidence="9">
    <location>
        <begin position="24"/>
        <end position="104"/>
    </location>
</feature>
<feature type="binding site" evidence="7">
    <location>
        <position position="477"/>
    </location>
    <ligand>
        <name>meso-2,6-diaminopimelate</name>
        <dbReference type="ChEBI" id="CHEBI:57791"/>
    </ligand>
</feature>
<dbReference type="EC" id="6.3.2.13" evidence="7"/>
<keyword evidence="13" id="KW-1185">Reference proteome</keyword>
<evidence type="ECO:0000256" key="1">
    <source>
        <dbReference type="ARBA" id="ARBA00005898"/>
    </source>
</evidence>
<keyword evidence="3 7" id="KW-0133">Cell shape</keyword>
<dbReference type="STRING" id="1513271.XM47_07990"/>
<dbReference type="InterPro" id="IPR004101">
    <property type="entry name" value="Mur_ligase_C"/>
</dbReference>
<dbReference type="HAMAP" id="MF_00208">
    <property type="entry name" value="MurE"/>
    <property type="match status" value="1"/>
</dbReference>
<dbReference type="NCBIfam" id="NF001126">
    <property type="entry name" value="PRK00139.1-4"/>
    <property type="match status" value="1"/>
</dbReference>
<name>A0A0J8GWF8_9ALTE</name>
<dbReference type="GO" id="GO:0008360">
    <property type="term" value="P:regulation of cell shape"/>
    <property type="evidence" value="ECO:0007669"/>
    <property type="project" value="UniProtKB-KW"/>
</dbReference>
<evidence type="ECO:0000313" key="13">
    <source>
        <dbReference type="Proteomes" id="UP000037600"/>
    </source>
</evidence>
<comment type="PTM">
    <text evidence="7">Carboxylation is probably crucial for Mg(2+) binding and, consequently, for the gamma-phosphate positioning of ATP.</text>
</comment>
<comment type="similarity">
    <text evidence="1 7">Belongs to the MurCDEF family. MurE subfamily.</text>
</comment>
<feature type="binding site" evidence="7">
    <location>
        <position position="399"/>
    </location>
    <ligand>
        <name>meso-2,6-diaminopimelate</name>
        <dbReference type="ChEBI" id="CHEBI:57791"/>
    </ligand>
</feature>
<dbReference type="PANTHER" id="PTHR23135">
    <property type="entry name" value="MUR LIGASE FAMILY MEMBER"/>
    <property type="match status" value="1"/>
</dbReference>
<dbReference type="PANTHER" id="PTHR23135:SF4">
    <property type="entry name" value="UDP-N-ACETYLMURAMOYL-L-ALANYL-D-GLUTAMATE--2,6-DIAMINOPIMELATE LIGASE MURE HOMOLOG, CHLOROPLASTIC"/>
    <property type="match status" value="1"/>
</dbReference>
<dbReference type="GO" id="GO:0051301">
    <property type="term" value="P:cell division"/>
    <property type="evidence" value="ECO:0007669"/>
    <property type="project" value="UniProtKB-KW"/>
</dbReference>
<dbReference type="Gene3D" id="3.90.190.20">
    <property type="entry name" value="Mur ligase, C-terminal domain"/>
    <property type="match status" value="1"/>
</dbReference>
<keyword evidence="7" id="KW-0963">Cytoplasm</keyword>
<dbReference type="GO" id="GO:0009252">
    <property type="term" value="P:peptidoglycan biosynthetic process"/>
    <property type="evidence" value="ECO:0007669"/>
    <property type="project" value="UniProtKB-UniRule"/>
</dbReference>
<keyword evidence="7" id="KW-0460">Magnesium</keyword>
<keyword evidence="7" id="KW-0547">Nucleotide-binding</keyword>
<comment type="caution">
    <text evidence="7">Lacks conserved residue(s) required for the propagation of feature annotation.</text>
</comment>
<feature type="binding site" evidence="7">
    <location>
        <begin position="423"/>
        <end position="426"/>
    </location>
    <ligand>
        <name>meso-2,6-diaminopimelate</name>
        <dbReference type="ChEBI" id="CHEBI:57791"/>
    </ligand>
</feature>
<feature type="binding site" evidence="7">
    <location>
        <position position="31"/>
    </location>
    <ligand>
        <name>UDP-N-acetyl-alpha-D-muramoyl-L-alanyl-D-glutamate</name>
        <dbReference type="ChEBI" id="CHEBI:83900"/>
    </ligand>
</feature>
<dbReference type="InterPro" id="IPR005761">
    <property type="entry name" value="UDP-N-AcMur-Glu-dNH2Pim_ligase"/>
</dbReference>
<feature type="domain" description="Mur ligase C-terminal" evidence="10">
    <location>
        <begin position="350"/>
        <end position="475"/>
    </location>
</feature>
<dbReference type="SUPFAM" id="SSF53244">
    <property type="entry name" value="MurD-like peptide ligases, peptide-binding domain"/>
    <property type="match status" value="1"/>
</dbReference>
<dbReference type="InterPro" id="IPR013221">
    <property type="entry name" value="Mur_ligase_cen"/>
</dbReference>
<comment type="subcellular location">
    <subcellularLocation>
        <location evidence="7 8">Cytoplasm</location>
    </subcellularLocation>
</comment>
<dbReference type="InterPro" id="IPR036565">
    <property type="entry name" value="Mur-like_cat_sf"/>
</dbReference>
<feature type="binding site" evidence="7">
    <location>
        <begin position="160"/>
        <end position="161"/>
    </location>
    <ligand>
        <name>UDP-N-acetyl-alpha-D-muramoyl-L-alanyl-D-glutamate</name>
        <dbReference type="ChEBI" id="CHEBI:83900"/>
    </ligand>
</feature>
<keyword evidence="4 7" id="KW-0573">Peptidoglycan synthesis</keyword>
<feature type="binding site" evidence="7">
    <location>
        <position position="473"/>
    </location>
    <ligand>
        <name>meso-2,6-diaminopimelate</name>
        <dbReference type="ChEBI" id="CHEBI:57791"/>
    </ligand>
</feature>
<comment type="pathway">
    <text evidence="7 8">Cell wall biogenesis; peptidoglycan biosynthesis.</text>
</comment>
<dbReference type="UniPathway" id="UPA00219"/>
<evidence type="ECO:0000256" key="7">
    <source>
        <dbReference type="HAMAP-Rule" id="MF_00208"/>
    </source>
</evidence>
<dbReference type="Proteomes" id="UP000037600">
    <property type="component" value="Unassembled WGS sequence"/>
</dbReference>
<evidence type="ECO:0000259" key="9">
    <source>
        <dbReference type="Pfam" id="PF01225"/>
    </source>
</evidence>
<feature type="binding site" evidence="7">
    <location>
        <position position="193"/>
    </location>
    <ligand>
        <name>UDP-N-acetyl-alpha-D-muramoyl-L-alanyl-D-glutamate</name>
        <dbReference type="ChEBI" id="CHEBI:83900"/>
    </ligand>
</feature>
<dbReference type="Pfam" id="PF01225">
    <property type="entry name" value="Mur_ligase"/>
    <property type="match status" value="1"/>
</dbReference>
<comment type="function">
    <text evidence="7">Catalyzes the addition of meso-diaminopimelic acid to the nucleotide precursor UDP-N-acetylmuramoyl-L-alanyl-D-glutamate (UMAG) in the biosynthesis of bacterial cell-wall peptidoglycan.</text>
</comment>
<dbReference type="Pfam" id="PF02875">
    <property type="entry name" value="Mur_ligase_C"/>
    <property type="match status" value="1"/>
</dbReference>